<sequence length="118" mass="13873">MLNVERHYPPLLRIPAYPASPRAREALEPHINELMKLRVLRKVGNNQEVESTTPVSITWNNDRSRMAGYVRELNTYNIPDRYPIPRIHEILTHLFKERFITSLNSLKGFHQKCLYSSC</sequence>
<dbReference type="SUPFAM" id="SSF56672">
    <property type="entry name" value="DNA/RNA polymerases"/>
    <property type="match status" value="1"/>
</dbReference>
<evidence type="ECO:0000313" key="2">
    <source>
        <dbReference type="Proteomes" id="UP000765509"/>
    </source>
</evidence>
<dbReference type="AlphaFoldDB" id="A0A9Q3B9F1"/>
<evidence type="ECO:0000313" key="1">
    <source>
        <dbReference type="EMBL" id="MBW0461159.1"/>
    </source>
</evidence>
<keyword evidence="2" id="KW-1185">Reference proteome</keyword>
<dbReference type="InterPro" id="IPR043128">
    <property type="entry name" value="Rev_trsase/Diguanyl_cyclase"/>
</dbReference>
<dbReference type="Proteomes" id="UP000765509">
    <property type="component" value="Unassembled WGS sequence"/>
</dbReference>
<organism evidence="1 2">
    <name type="scientific">Austropuccinia psidii MF-1</name>
    <dbReference type="NCBI Taxonomy" id="1389203"/>
    <lineage>
        <taxon>Eukaryota</taxon>
        <taxon>Fungi</taxon>
        <taxon>Dikarya</taxon>
        <taxon>Basidiomycota</taxon>
        <taxon>Pucciniomycotina</taxon>
        <taxon>Pucciniomycetes</taxon>
        <taxon>Pucciniales</taxon>
        <taxon>Sphaerophragmiaceae</taxon>
        <taxon>Austropuccinia</taxon>
    </lineage>
</organism>
<dbReference type="Gene3D" id="3.30.70.270">
    <property type="match status" value="1"/>
</dbReference>
<dbReference type="OrthoDB" id="6776860at2759"/>
<proteinExistence type="predicted"/>
<protein>
    <recommendedName>
        <fullName evidence="3">Reverse transcriptase domain-containing protein</fullName>
    </recommendedName>
</protein>
<comment type="caution">
    <text evidence="1">The sequence shown here is derived from an EMBL/GenBank/DDBJ whole genome shotgun (WGS) entry which is preliminary data.</text>
</comment>
<dbReference type="Gene3D" id="3.10.10.10">
    <property type="entry name" value="HIV Type 1 Reverse Transcriptase, subunit A, domain 1"/>
    <property type="match status" value="1"/>
</dbReference>
<dbReference type="InterPro" id="IPR043502">
    <property type="entry name" value="DNA/RNA_pol_sf"/>
</dbReference>
<dbReference type="EMBL" id="AVOT02000117">
    <property type="protein sequence ID" value="MBW0461159.1"/>
    <property type="molecule type" value="Genomic_DNA"/>
</dbReference>
<name>A0A9Q3B9F1_9BASI</name>
<reference evidence="1" key="1">
    <citation type="submission" date="2021-03" db="EMBL/GenBank/DDBJ databases">
        <title>Draft genome sequence of rust myrtle Austropuccinia psidii MF-1, a brazilian biotype.</title>
        <authorList>
            <person name="Quecine M.C."/>
            <person name="Pachon D.M.R."/>
            <person name="Bonatelli M.L."/>
            <person name="Correr F.H."/>
            <person name="Franceschini L.M."/>
            <person name="Leite T.F."/>
            <person name="Margarido G.R.A."/>
            <person name="Almeida C.A."/>
            <person name="Ferrarezi J.A."/>
            <person name="Labate C.A."/>
        </authorList>
    </citation>
    <scope>NUCLEOTIDE SEQUENCE</scope>
    <source>
        <strain evidence="1">MF-1</strain>
    </source>
</reference>
<evidence type="ECO:0008006" key="3">
    <source>
        <dbReference type="Google" id="ProtNLM"/>
    </source>
</evidence>
<gene>
    <name evidence="1" type="ORF">O181_000874</name>
</gene>
<accession>A0A9Q3B9F1</accession>